<feature type="domain" description="Lactate/malate dehydrogenase C-terminal" evidence="4">
    <location>
        <begin position="29"/>
        <end position="158"/>
    </location>
</feature>
<dbReference type="SUPFAM" id="SSF56327">
    <property type="entry name" value="LDH C-terminal domain-like"/>
    <property type="match status" value="1"/>
</dbReference>
<sequence>MCPWRLVAALRFLSGTSMSVPLAGGADSRTIVPLLSRAVPFNQFTNAQRKTLLQSFRTGDEATTESVDDDGPSLSSGTAAAKLIIALASGLCGFEHVITCAYARSNVLPICRFFTSQVQLGPEGIKRNLGLPKISPAEVLLIEQAIPLINEHIDTAIAAVQNERMRAKTR</sequence>
<evidence type="ECO:0000313" key="8">
    <source>
        <dbReference type="Proteomes" id="UP000279307"/>
    </source>
</evidence>
<dbReference type="STRING" id="2015173.A0A026WFX7"/>
<organism evidence="5 7">
    <name type="scientific">Ooceraea biroi</name>
    <name type="common">Clonal raider ant</name>
    <name type="synonym">Cerapachys biroi</name>
    <dbReference type="NCBI Taxonomy" id="2015173"/>
    <lineage>
        <taxon>Eukaryota</taxon>
        <taxon>Metazoa</taxon>
        <taxon>Ecdysozoa</taxon>
        <taxon>Arthropoda</taxon>
        <taxon>Hexapoda</taxon>
        <taxon>Insecta</taxon>
        <taxon>Pterygota</taxon>
        <taxon>Neoptera</taxon>
        <taxon>Endopterygota</taxon>
        <taxon>Hymenoptera</taxon>
        <taxon>Apocrita</taxon>
        <taxon>Aculeata</taxon>
        <taxon>Formicoidea</taxon>
        <taxon>Formicidae</taxon>
        <taxon>Dorylinae</taxon>
        <taxon>Ooceraea</taxon>
    </lineage>
</organism>
<dbReference type="GO" id="GO:0030060">
    <property type="term" value="F:L-malate dehydrogenase (NAD+) activity"/>
    <property type="evidence" value="ECO:0007669"/>
    <property type="project" value="TreeGrafter"/>
</dbReference>
<name>A0A026WFX7_OOCBI</name>
<keyword evidence="1" id="KW-0560">Oxidoreductase</keyword>
<evidence type="ECO:0000256" key="3">
    <source>
        <dbReference type="SAM" id="SignalP"/>
    </source>
</evidence>
<gene>
    <name evidence="6" type="ORF">DMN91_009413</name>
    <name evidence="5" type="ORF">X777_04484</name>
</gene>
<dbReference type="Proteomes" id="UP000279307">
    <property type="component" value="Chromosome 9"/>
</dbReference>
<evidence type="ECO:0000259" key="4">
    <source>
        <dbReference type="Pfam" id="PF02866"/>
    </source>
</evidence>
<dbReference type="PANTHER" id="PTHR11540:SF16">
    <property type="entry name" value="MALATE DEHYDROGENASE, MITOCHONDRIAL"/>
    <property type="match status" value="1"/>
</dbReference>
<reference evidence="6" key="3">
    <citation type="submission" date="2018-07" db="EMBL/GenBank/DDBJ databases">
        <authorList>
            <person name="Mckenzie S.K."/>
            <person name="Kronauer D.J.C."/>
        </authorList>
    </citation>
    <scope>NUCLEOTIDE SEQUENCE</scope>
    <source>
        <strain evidence="6">Clonal line C1</strain>
    </source>
</reference>
<feature type="chain" id="PRO_5033709959" evidence="3">
    <location>
        <begin position="20"/>
        <end position="170"/>
    </location>
</feature>
<dbReference type="EMBL" id="KK107231">
    <property type="protein sequence ID" value="EZA55020.1"/>
    <property type="molecule type" value="Genomic_DNA"/>
</dbReference>
<accession>A0A026WFX7</accession>
<evidence type="ECO:0000313" key="7">
    <source>
        <dbReference type="Proteomes" id="UP000053097"/>
    </source>
</evidence>
<dbReference type="GO" id="GO:0005739">
    <property type="term" value="C:mitochondrion"/>
    <property type="evidence" value="ECO:0007669"/>
    <property type="project" value="TreeGrafter"/>
</dbReference>
<dbReference type="OrthoDB" id="4069699at2759"/>
<keyword evidence="3" id="KW-0732">Signal</keyword>
<dbReference type="PANTHER" id="PTHR11540">
    <property type="entry name" value="MALATE AND LACTATE DEHYDROGENASE"/>
    <property type="match status" value="1"/>
</dbReference>
<dbReference type="InterPro" id="IPR022383">
    <property type="entry name" value="Lactate/malate_DH_C"/>
</dbReference>
<dbReference type="Pfam" id="PF02866">
    <property type="entry name" value="Ldh_1_C"/>
    <property type="match status" value="1"/>
</dbReference>
<reference evidence="6 8" key="2">
    <citation type="journal article" date="2018" name="Genome Res.">
        <title>The genomic architecture and molecular evolution of ant odorant receptors.</title>
        <authorList>
            <person name="McKenzie S.K."/>
            <person name="Kronauer D.J.C."/>
        </authorList>
    </citation>
    <scope>NUCLEOTIDE SEQUENCE [LARGE SCALE GENOMIC DNA]</scope>
    <source>
        <strain evidence="6">Clonal line C1</strain>
    </source>
</reference>
<reference evidence="5 7" key="1">
    <citation type="journal article" date="2014" name="Curr. Biol.">
        <title>The genome of the clonal raider ant Cerapachys biroi.</title>
        <authorList>
            <person name="Oxley P.R."/>
            <person name="Ji L."/>
            <person name="Fetter-Pruneda I."/>
            <person name="McKenzie S.K."/>
            <person name="Li C."/>
            <person name="Hu H."/>
            <person name="Zhang G."/>
            <person name="Kronauer D.J."/>
        </authorList>
    </citation>
    <scope>NUCLEOTIDE SEQUENCE [LARGE SCALE GENOMIC DNA]</scope>
</reference>
<dbReference type="Proteomes" id="UP000053097">
    <property type="component" value="Unassembled WGS sequence"/>
</dbReference>
<evidence type="ECO:0000256" key="2">
    <source>
        <dbReference type="ARBA" id="ARBA00023027"/>
    </source>
</evidence>
<dbReference type="GO" id="GO:0006099">
    <property type="term" value="P:tricarboxylic acid cycle"/>
    <property type="evidence" value="ECO:0007669"/>
    <property type="project" value="TreeGrafter"/>
</dbReference>
<evidence type="ECO:0000256" key="1">
    <source>
        <dbReference type="ARBA" id="ARBA00023002"/>
    </source>
</evidence>
<proteinExistence type="predicted"/>
<dbReference type="Gene3D" id="3.90.110.10">
    <property type="entry name" value="Lactate dehydrogenase/glycoside hydrolase, family 4, C-terminal"/>
    <property type="match status" value="1"/>
</dbReference>
<evidence type="ECO:0000313" key="6">
    <source>
        <dbReference type="EMBL" id="RLU19055.1"/>
    </source>
</evidence>
<protein>
    <submittedName>
        <fullName evidence="5">Malate dehydrogenase, mitochondrial</fullName>
    </submittedName>
</protein>
<feature type="signal peptide" evidence="3">
    <location>
        <begin position="1"/>
        <end position="19"/>
    </location>
</feature>
<dbReference type="AlphaFoldDB" id="A0A026WFX7"/>
<dbReference type="InterPro" id="IPR015955">
    <property type="entry name" value="Lactate_DH/Glyco_Ohase_4_C"/>
</dbReference>
<keyword evidence="2" id="KW-0520">NAD</keyword>
<evidence type="ECO:0000313" key="5">
    <source>
        <dbReference type="EMBL" id="EZA55020.1"/>
    </source>
</evidence>
<dbReference type="EMBL" id="QOIP01000009">
    <property type="protein sequence ID" value="RLU19055.1"/>
    <property type="molecule type" value="Genomic_DNA"/>
</dbReference>
<keyword evidence="7" id="KW-1185">Reference proteome</keyword>